<proteinExistence type="predicted"/>
<accession>A0A0F7L303</accession>
<reference evidence="2" key="1">
    <citation type="journal article" date="2015" name="Front. Microbiol.">
        <title>Combining genomic sequencing methods to explore viral diversity and reveal potential virus-host interactions.</title>
        <authorList>
            <person name="Chow C.E."/>
            <person name="Winget D.M."/>
            <person name="White R.A.III."/>
            <person name="Hallam S.J."/>
            <person name="Suttle C.A."/>
        </authorList>
    </citation>
    <scope>NUCLEOTIDE SEQUENCE</scope>
    <source>
        <strain evidence="2">Anoxic3_1</strain>
    </source>
</reference>
<protein>
    <submittedName>
        <fullName evidence="2">Terminase</fullName>
    </submittedName>
</protein>
<dbReference type="EMBL" id="KR029577">
    <property type="protein sequence ID" value="AKH45832.1"/>
    <property type="molecule type" value="Genomic_DNA"/>
</dbReference>
<organism evidence="2">
    <name type="scientific">uncultured marine virus</name>
    <dbReference type="NCBI Taxonomy" id="186617"/>
    <lineage>
        <taxon>Viruses</taxon>
        <taxon>environmental samples</taxon>
    </lineage>
</organism>
<name>A0A0F7L303_9VIRU</name>
<feature type="region of interest" description="Disordered" evidence="1">
    <location>
        <begin position="252"/>
        <end position="273"/>
    </location>
</feature>
<sequence>MRQEVRLATREDVTRMDLIDEQRGPLWWYELPLQDELYIIGIDTAEGKIRDRRAGHVDVSGRDPDFNAACVIAESDGREVARYMSNYAPALYSADMIALGTFYGTASGCRDVAFLVPERNAIGAAVIDDLMEAQYSRIFLQRRFNRLEGVIEKTVGFRTGPENRDILIKDLQRDILEGTCLIKDRMTAKHVASMRRNSMGKAEAASGAHDDLAMAFMLAQMGRRHIRIEAGLDDEEPAPRRSQAERDAEFAAKVYGSGPDDFSDVDPADDHPF</sequence>
<reference evidence="2" key="2">
    <citation type="submission" date="2015-03" db="EMBL/GenBank/DDBJ databases">
        <authorList>
            <person name="Chow C.-E.T."/>
            <person name="Winget D.M."/>
            <person name="White R.A.III."/>
            <person name="Hallam S.J."/>
            <person name="Suttle C.A."/>
        </authorList>
    </citation>
    <scope>NUCLEOTIDE SEQUENCE</scope>
    <source>
        <strain evidence="2">Anoxic3_1</strain>
    </source>
</reference>
<evidence type="ECO:0000256" key="1">
    <source>
        <dbReference type="SAM" id="MobiDB-lite"/>
    </source>
</evidence>
<evidence type="ECO:0000313" key="2">
    <source>
        <dbReference type="EMBL" id="AKH45832.1"/>
    </source>
</evidence>
<dbReference type="Gene3D" id="3.30.420.240">
    <property type="match status" value="1"/>
</dbReference>